<accession>A0AAW1E5B5</accession>
<comment type="caution">
    <text evidence="2">The sequence shown here is derived from an EMBL/GenBank/DDBJ whole genome shotgun (WGS) entry which is preliminary data.</text>
</comment>
<dbReference type="EMBL" id="JBCEZU010000538">
    <property type="protein sequence ID" value="KAK9517789.1"/>
    <property type="molecule type" value="Genomic_DNA"/>
</dbReference>
<sequence>MLGCKHTRARDRALPPSHVPVTARREDGLCQRGDGVTLWLCLRSRAPAAPASPPNLSAIARPSRGGPNLGWRVELETLSAALGSIRCGGLPAMPNPTT</sequence>
<evidence type="ECO:0000313" key="3">
    <source>
        <dbReference type="Proteomes" id="UP001488805"/>
    </source>
</evidence>
<evidence type="ECO:0000313" key="2">
    <source>
        <dbReference type="EMBL" id="KAK9517789.1"/>
    </source>
</evidence>
<feature type="region of interest" description="Disordered" evidence="1">
    <location>
        <begin position="1"/>
        <end position="20"/>
    </location>
</feature>
<dbReference type="AlphaFoldDB" id="A0AAW1E5B5"/>
<evidence type="ECO:0000256" key="1">
    <source>
        <dbReference type="SAM" id="MobiDB-lite"/>
    </source>
</evidence>
<proteinExistence type="predicted"/>
<reference evidence="2 3" key="1">
    <citation type="journal article" date="2024" name="Genome Biol. Evol.">
        <title>Chromosome-level genome assembly of the viviparous eelpout Zoarces viviparus.</title>
        <authorList>
            <person name="Fuhrmann N."/>
            <person name="Brasseur M.V."/>
            <person name="Bakowski C.E."/>
            <person name="Podsiadlowski L."/>
            <person name="Prost S."/>
            <person name="Krehenwinkel H."/>
            <person name="Mayer C."/>
        </authorList>
    </citation>
    <scope>NUCLEOTIDE SEQUENCE [LARGE SCALE GENOMIC DNA]</scope>
    <source>
        <strain evidence="2">NO-MEL_2022_Ind0_liver</strain>
    </source>
</reference>
<dbReference type="Proteomes" id="UP001488805">
    <property type="component" value="Unassembled WGS sequence"/>
</dbReference>
<gene>
    <name evidence="2" type="ORF">VZT92_023133</name>
</gene>
<keyword evidence="3" id="KW-1185">Reference proteome</keyword>
<protein>
    <submittedName>
        <fullName evidence="2">Uncharacterized protein</fullName>
    </submittedName>
</protein>
<organism evidence="2 3">
    <name type="scientific">Zoarces viviparus</name>
    <name type="common">Viviparous eelpout</name>
    <name type="synonym">Blennius viviparus</name>
    <dbReference type="NCBI Taxonomy" id="48416"/>
    <lineage>
        <taxon>Eukaryota</taxon>
        <taxon>Metazoa</taxon>
        <taxon>Chordata</taxon>
        <taxon>Craniata</taxon>
        <taxon>Vertebrata</taxon>
        <taxon>Euteleostomi</taxon>
        <taxon>Actinopterygii</taxon>
        <taxon>Neopterygii</taxon>
        <taxon>Teleostei</taxon>
        <taxon>Neoteleostei</taxon>
        <taxon>Acanthomorphata</taxon>
        <taxon>Eupercaria</taxon>
        <taxon>Perciformes</taxon>
        <taxon>Cottioidei</taxon>
        <taxon>Zoarcales</taxon>
        <taxon>Zoarcidae</taxon>
        <taxon>Zoarcinae</taxon>
        <taxon>Zoarces</taxon>
    </lineage>
</organism>
<name>A0AAW1E5B5_ZOAVI</name>